<dbReference type="EMBL" id="JAOPGA020000108">
    <property type="protein sequence ID" value="KAL0476863.1"/>
    <property type="molecule type" value="Genomic_DNA"/>
</dbReference>
<dbReference type="PANTHER" id="PTHR35465:SF1">
    <property type="entry name" value="PHOSPHATIDYLINOSITOL-GLYCAN BIOSYNTHESIS CLASS X PROTEIN"/>
    <property type="match status" value="1"/>
</dbReference>
<evidence type="ECO:0000256" key="1">
    <source>
        <dbReference type="SAM" id="Phobius"/>
    </source>
</evidence>
<evidence type="ECO:0000313" key="4">
    <source>
        <dbReference type="Proteomes" id="UP001431209"/>
    </source>
</evidence>
<dbReference type="Proteomes" id="UP001431209">
    <property type="component" value="Unassembled WGS sequence"/>
</dbReference>
<keyword evidence="1" id="KW-0812">Transmembrane</keyword>
<dbReference type="PANTHER" id="PTHR35465">
    <property type="entry name" value="CAVEOLIN-1 PROTEIN"/>
    <property type="match status" value="1"/>
</dbReference>
<reference evidence="3 4" key="1">
    <citation type="submission" date="2024-03" db="EMBL/GenBank/DDBJ databases">
        <title>The Acrasis kona genome and developmental transcriptomes reveal deep origins of eukaryotic multicellular pathways.</title>
        <authorList>
            <person name="Sheikh S."/>
            <person name="Fu C.-J."/>
            <person name="Brown M.W."/>
            <person name="Baldauf S.L."/>
        </authorList>
    </citation>
    <scope>NUCLEOTIDE SEQUENCE [LARGE SCALE GENOMIC DNA]</scope>
    <source>
        <strain evidence="3 4">ATCC MYA-3509</strain>
    </source>
</reference>
<accession>A0AAW2YIR2</accession>
<feature type="chain" id="PRO_5043464199" evidence="2">
    <location>
        <begin position="24"/>
        <end position="179"/>
    </location>
</feature>
<keyword evidence="2" id="KW-0732">Signal</keyword>
<evidence type="ECO:0000256" key="2">
    <source>
        <dbReference type="SAM" id="SignalP"/>
    </source>
</evidence>
<dbReference type="AlphaFoldDB" id="A0AAW2YIR2"/>
<organism evidence="3 4">
    <name type="scientific">Acrasis kona</name>
    <dbReference type="NCBI Taxonomy" id="1008807"/>
    <lineage>
        <taxon>Eukaryota</taxon>
        <taxon>Discoba</taxon>
        <taxon>Heterolobosea</taxon>
        <taxon>Tetramitia</taxon>
        <taxon>Eutetramitia</taxon>
        <taxon>Acrasidae</taxon>
        <taxon>Acrasis</taxon>
    </lineage>
</organism>
<keyword evidence="1" id="KW-0472">Membrane</keyword>
<keyword evidence="4" id="KW-1185">Reference proteome</keyword>
<sequence length="179" mass="20269">MITKLNLFIALSFFLLVFQYVVADITELVIDQTLFQEAIMPGETKIYVVHNLIPGKRYEARVSYPAIMPAYFTVETSKDLQALKQKFIGRKLLNIEKDMFTADDNRMYVLVHAEREGKTSDTTVQKKPIGYNIVVETLILGGGVPITAIPLILLVLFVVAVSASITYTIVQKQKQRRLE</sequence>
<evidence type="ECO:0000313" key="3">
    <source>
        <dbReference type="EMBL" id="KAL0476863.1"/>
    </source>
</evidence>
<proteinExistence type="predicted"/>
<feature type="transmembrane region" description="Helical" evidence="1">
    <location>
        <begin position="148"/>
        <end position="170"/>
    </location>
</feature>
<protein>
    <submittedName>
        <fullName evidence="3">PyrE</fullName>
    </submittedName>
</protein>
<feature type="signal peptide" evidence="2">
    <location>
        <begin position="1"/>
        <end position="23"/>
    </location>
</feature>
<comment type="caution">
    <text evidence="3">The sequence shown here is derived from an EMBL/GenBank/DDBJ whole genome shotgun (WGS) entry which is preliminary data.</text>
</comment>
<name>A0AAW2YIR2_9EUKA</name>
<gene>
    <name evidence="3" type="ORF">AKO1_005635</name>
</gene>
<keyword evidence="1" id="KW-1133">Transmembrane helix</keyword>